<accession>A0A3A3GLG1</accession>
<dbReference type="Pfam" id="PF00294">
    <property type="entry name" value="PfkB"/>
    <property type="match status" value="1"/>
</dbReference>
<dbReference type="EMBL" id="QYUQ01000002">
    <property type="protein sequence ID" value="RJG01800.1"/>
    <property type="molecule type" value="Genomic_DNA"/>
</dbReference>
<dbReference type="AlphaFoldDB" id="A0A3A3GLG1"/>
<dbReference type="CDD" id="cd01167">
    <property type="entry name" value="bac_FRK"/>
    <property type="match status" value="1"/>
</dbReference>
<dbReference type="Gene3D" id="3.40.1190.20">
    <property type="match status" value="1"/>
</dbReference>
<comment type="similarity">
    <text evidence="1">Belongs to the carbohydrate kinase PfkB family.</text>
</comment>
<evidence type="ECO:0000313" key="7">
    <source>
        <dbReference type="EMBL" id="RJG01800.1"/>
    </source>
</evidence>
<keyword evidence="5" id="KW-0067">ATP-binding</keyword>
<dbReference type="OrthoDB" id="9779730at2"/>
<organism evidence="7 8">
    <name type="scientific">Noviherbaspirillum sedimenti</name>
    <dbReference type="NCBI Taxonomy" id="2320865"/>
    <lineage>
        <taxon>Bacteria</taxon>
        <taxon>Pseudomonadati</taxon>
        <taxon>Pseudomonadota</taxon>
        <taxon>Betaproteobacteria</taxon>
        <taxon>Burkholderiales</taxon>
        <taxon>Oxalobacteraceae</taxon>
        <taxon>Noviherbaspirillum</taxon>
    </lineage>
</organism>
<keyword evidence="4 7" id="KW-0418">Kinase</keyword>
<protein>
    <submittedName>
        <fullName evidence="7">Carbohydrate kinase</fullName>
    </submittedName>
</protein>
<sequence length="325" mass="34811">MATIPFPRYVVFGEALTDMIRQDDGSWRAMPGGSCWNVARVGARLGVPTGFAGAVSMDMFGDDLERMGNEAGLDRRFLQRVDALPFLAMVTSKNPPSYFFIGENSADLQFDPALLPEGWLRAAEVIHVGSLSLARQPLAARLVEQAIAAHRAGKRIAFDPNMRQHMDTAQYQETFRLLASIASYIKVSDEDLEGLFPGLSPAQGLTALRQLAPGAEILLTRGAAGMSLLRGDSVWEQPAFRVEVADTVGCGDAAMAGWMSSLLLFPGSAPARHLQTIAAVAALAATRAGPYAPCRDEVALLLNQRKQGASASSIQVCQLASLANH</sequence>
<dbReference type="GO" id="GO:0016301">
    <property type="term" value="F:kinase activity"/>
    <property type="evidence" value="ECO:0007669"/>
    <property type="project" value="UniProtKB-KW"/>
</dbReference>
<dbReference type="SUPFAM" id="SSF53613">
    <property type="entry name" value="Ribokinase-like"/>
    <property type="match status" value="1"/>
</dbReference>
<reference evidence="8" key="1">
    <citation type="submission" date="2018-09" db="EMBL/GenBank/DDBJ databases">
        <authorList>
            <person name="Zhu H."/>
        </authorList>
    </citation>
    <scope>NUCLEOTIDE SEQUENCE [LARGE SCALE GENOMIC DNA]</scope>
    <source>
        <strain evidence="8">K1S02-23</strain>
    </source>
</reference>
<feature type="domain" description="Carbohydrate kinase PfkB" evidence="6">
    <location>
        <begin position="10"/>
        <end position="293"/>
    </location>
</feature>
<keyword evidence="8" id="KW-1185">Reference proteome</keyword>
<dbReference type="InterPro" id="IPR029056">
    <property type="entry name" value="Ribokinase-like"/>
</dbReference>
<dbReference type="PANTHER" id="PTHR43085">
    <property type="entry name" value="HEXOKINASE FAMILY MEMBER"/>
    <property type="match status" value="1"/>
</dbReference>
<name>A0A3A3GLG1_9BURK</name>
<keyword evidence="3" id="KW-0547">Nucleotide-binding</keyword>
<evidence type="ECO:0000313" key="8">
    <source>
        <dbReference type="Proteomes" id="UP000266327"/>
    </source>
</evidence>
<dbReference type="PANTHER" id="PTHR43085:SF1">
    <property type="entry name" value="PSEUDOURIDINE KINASE-RELATED"/>
    <property type="match status" value="1"/>
</dbReference>
<evidence type="ECO:0000259" key="6">
    <source>
        <dbReference type="Pfam" id="PF00294"/>
    </source>
</evidence>
<proteinExistence type="inferred from homology"/>
<evidence type="ECO:0000256" key="4">
    <source>
        <dbReference type="ARBA" id="ARBA00022777"/>
    </source>
</evidence>
<gene>
    <name evidence="7" type="ORF">D3878_09575</name>
</gene>
<evidence type="ECO:0000256" key="3">
    <source>
        <dbReference type="ARBA" id="ARBA00022741"/>
    </source>
</evidence>
<evidence type="ECO:0000256" key="2">
    <source>
        <dbReference type="ARBA" id="ARBA00022679"/>
    </source>
</evidence>
<dbReference type="InterPro" id="IPR011611">
    <property type="entry name" value="PfkB_dom"/>
</dbReference>
<evidence type="ECO:0000256" key="5">
    <source>
        <dbReference type="ARBA" id="ARBA00022840"/>
    </source>
</evidence>
<comment type="caution">
    <text evidence="7">The sequence shown here is derived from an EMBL/GenBank/DDBJ whole genome shotgun (WGS) entry which is preliminary data.</text>
</comment>
<dbReference type="Proteomes" id="UP000266327">
    <property type="component" value="Unassembled WGS sequence"/>
</dbReference>
<evidence type="ECO:0000256" key="1">
    <source>
        <dbReference type="ARBA" id="ARBA00010688"/>
    </source>
</evidence>
<dbReference type="RefSeq" id="WP_119785263.1">
    <property type="nucleotide sequence ID" value="NZ_QYUQ01000002.1"/>
</dbReference>
<keyword evidence="2" id="KW-0808">Transferase</keyword>
<dbReference type="GO" id="GO:0005524">
    <property type="term" value="F:ATP binding"/>
    <property type="evidence" value="ECO:0007669"/>
    <property type="project" value="UniProtKB-KW"/>
</dbReference>
<dbReference type="InterPro" id="IPR050306">
    <property type="entry name" value="PfkB_Carbo_kinase"/>
</dbReference>